<dbReference type="AlphaFoldDB" id="F8PLH9"/>
<accession>F8PLH9</accession>
<dbReference type="InParanoid" id="F8PLH9"/>
<keyword evidence="1" id="KW-0472">Membrane</keyword>
<evidence type="ECO:0000313" key="2">
    <source>
        <dbReference type="EMBL" id="EGO02461.1"/>
    </source>
</evidence>
<proteinExistence type="predicted"/>
<keyword evidence="1" id="KW-0812">Transmembrane</keyword>
<reference evidence="3" key="1">
    <citation type="journal article" date="2011" name="Science">
        <title>The plant cell wall-decomposing machinery underlies the functional diversity of forest fungi.</title>
        <authorList>
            <person name="Eastwood D.C."/>
            <person name="Floudas D."/>
            <person name="Binder M."/>
            <person name="Majcherczyk A."/>
            <person name="Schneider P."/>
            <person name="Aerts A."/>
            <person name="Asiegbu F.O."/>
            <person name="Baker S.E."/>
            <person name="Barry K."/>
            <person name="Bendiksby M."/>
            <person name="Blumentritt M."/>
            <person name="Coutinho P.M."/>
            <person name="Cullen D."/>
            <person name="de Vries R.P."/>
            <person name="Gathman A."/>
            <person name="Goodell B."/>
            <person name="Henrissat B."/>
            <person name="Ihrmark K."/>
            <person name="Kauserud H."/>
            <person name="Kohler A."/>
            <person name="LaButti K."/>
            <person name="Lapidus A."/>
            <person name="Lavin J.L."/>
            <person name="Lee Y.-H."/>
            <person name="Lindquist E."/>
            <person name="Lilly W."/>
            <person name="Lucas S."/>
            <person name="Morin E."/>
            <person name="Murat C."/>
            <person name="Oguiza J.A."/>
            <person name="Park J."/>
            <person name="Pisabarro A.G."/>
            <person name="Riley R."/>
            <person name="Rosling A."/>
            <person name="Salamov A."/>
            <person name="Schmidt O."/>
            <person name="Schmutz J."/>
            <person name="Skrede I."/>
            <person name="Stenlid J."/>
            <person name="Wiebenga A."/>
            <person name="Xie X."/>
            <person name="Kuees U."/>
            <person name="Hibbett D.S."/>
            <person name="Hoffmeister D."/>
            <person name="Hoegberg N."/>
            <person name="Martin F."/>
            <person name="Grigoriev I.V."/>
            <person name="Watkinson S.C."/>
        </authorList>
    </citation>
    <scope>NUCLEOTIDE SEQUENCE [LARGE SCALE GENOMIC DNA]</scope>
    <source>
        <strain evidence="3">strain S7.3</strain>
    </source>
</reference>
<evidence type="ECO:0000256" key="1">
    <source>
        <dbReference type="SAM" id="Phobius"/>
    </source>
</evidence>
<gene>
    <name evidence="2" type="ORF">SERLA73DRAFT_150206</name>
</gene>
<protein>
    <submittedName>
        <fullName evidence="2">Uncharacterized protein</fullName>
    </submittedName>
</protein>
<name>F8PLH9_SERL3</name>
<sequence length="269" mass="30949">MAFRLRKQYCTFIISQTRLYTGYLNEYCGLTCWQQPHLKFILLLARLGLDKPPQGLNIVVYGHALNSKTSMSKIFFDFTIFLSFLTIQYGFALKFYYPHEPKPVLHNQATPLTVPSGLGVKHMMDLDDYAPFAFIACMSKNEFIRALKDTSVYNIILRVSLASFEASWIKSEAESYTSRMFAWGDSMNKNAGQKRIPTSALAMCIACVEYEICSWVKSFCLHSKFSKHMLGVYYKAALQLLQKIKGDAVKKTTLKQIRKIIWRKGIFRC</sequence>
<keyword evidence="3" id="KW-1185">Reference proteome</keyword>
<dbReference type="EMBL" id="GL945476">
    <property type="protein sequence ID" value="EGO02461.1"/>
    <property type="molecule type" value="Genomic_DNA"/>
</dbReference>
<organism evidence="3">
    <name type="scientific">Serpula lacrymans var. lacrymans (strain S7.3)</name>
    <name type="common">Dry rot fungus</name>
    <dbReference type="NCBI Taxonomy" id="936435"/>
    <lineage>
        <taxon>Eukaryota</taxon>
        <taxon>Fungi</taxon>
        <taxon>Dikarya</taxon>
        <taxon>Basidiomycota</taxon>
        <taxon>Agaricomycotina</taxon>
        <taxon>Agaricomycetes</taxon>
        <taxon>Agaricomycetidae</taxon>
        <taxon>Boletales</taxon>
        <taxon>Coniophorineae</taxon>
        <taxon>Serpulaceae</taxon>
        <taxon>Serpula</taxon>
    </lineage>
</organism>
<dbReference type="Proteomes" id="UP000008063">
    <property type="component" value="Unassembled WGS sequence"/>
</dbReference>
<evidence type="ECO:0000313" key="3">
    <source>
        <dbReference type="Proteomes" id="UP000008063"/>
    </source>
</evidence>
<dbReference type="HOGENOM" id="CLU_1034997_0_0_1"/>
<keyword evidence="1" id="KW-1133">Transmembrane helix</keyword>
<feature type="transmembrane region" description="Helical" evidence="1">
    <location>
        <begin position="74"/>
        <end position="97"/>
    </location>
</feature>